<comment type="caution">
    <text evidence="1">The sequence shown here is derived from an EMBL/GenBank/DDBJ whole genome shotgun (WGS) entry which is preliminary data.</text>
</comment>
<dbReference type="EMBL" id="JAPQES010000004">
    <property type="protein sequence ID" value="MCY6371409.1"/>
    <property type="molecule type" value="Genomic_DNA"/>
</dbReference>
<dbReference type="Proteomes" id="UP001079657">
    <property type="component" value="Unassembled WGS sequence"/>
</dbReference>
<reference evidence="1" key="1">
    <citation type="submission" date="2022-12" db="EMBL/GenBank/DDBJ databases">
        <authorList>
            <person name="Wang J."/>
        </authorList>
    </citation>
    <scope>NUCLEOTIDE SEQUENCE</scope>
    <source>
        <strain evidence="1">HY-42-06</strain>
    </source>
</reference>
<gene>
    <name evidence="1" type="ORF">OXH55_12235</name>
</gene>
<keyword evidence="2" id="KW-1185">Reference proteome</keyword>
<name>A0ABT4CQV0_9CLOT</name>
<organism evidence="1 2">
    <name type="scientific">Clostridium ganghwense</name>
    <dbReference type="NCBI Taxonomy" id="312089"/>
    <lineage>
        <taxon>Bacteria</taxon>
        <taxon>Bacillati</taxon>
        <taxon>Bacillota</taxon>
        <taxon>Clostridia</taxon>
        <taxon>Eubacteriales</taxon>
        <taxon>Clostridiaceae</taxon>
        <taxon>Clostridium</taxon>
    </lineage>
</organism>
<sequence>MENSIFLISIFLFAVYNVRLYKVSKGKKVIYPIDIVEVIEAASFKN</sequence>
<protein>
    <submittedName>
        <fullName evidence="1">Uncharacterized protein</fullName>
    </submittedName>
</protein>
<evidence type="ECO:0000313" key="1">
    <source>
        <dbReference type="EMBL" id="MCY6371409.1"/>
    </source>
</evidence>
<dbReference type="RefSeq" id="WP_268050272.1">
    <property type="nucleotide sequence ID" value="NZ_JAPQES010000004.1"/>
</dbReference>
<accession>A0ABT4CQV0</accession>
<proteinExistence type="predicted"/>
<evidence type="ECO:0000313" key="2">
    <source>
        <dbReference type="Proteomes" id="UP001079657"/>
    </source>
</evidence>